<comment type="caution">
    <text evidence="3">The sequence shown here is derived from an EMBL/GenBank/DDBJ whole genome shotgun (WGS) entry which is preliminary data.</text>
</comment>
<evidence type="ECO:0000313" key="3">
    <source>
        <dbReference type="EMBL" id="KAA1128895.1"/>
    </source>
</evidence>
<feature type="compositionally biased region" description="Polar residues" evidence="1">
    <location>
        <begin position="169"/>
        <end position="178"/>
    </location>
</feature>
<protein>
    <submittedName>
        <fullName evidence="3">Uncharacterized protein</fullName>
    </submittedName>
</protein>
<evidence type="ECO:0000256" key="2">
    <source>
        <dbReference type="SAM" id="SignalP"/>
    </source>
</evidence>
<dbReference type="OMA" id="ANHEYQQ"/>
<dbReference type="AlphaFoldDB" id="A0A5B0RUX4"/>
<sequence>MVQKFVILLAIGLAFTVSASFEGRSGEATVIQVEEHTGNGPPHHPELPPRSGIITGSSRPTIILDPEPSFVPSQVSQSSVRPSALTQPLAPPQRIIVHQPPAPQGVPIGVRPFNHQQGAGPLAVHPQPPPATQAGVGVPVNYQPAAGLTAGHSQTSSPAPTGARPVNYHQLSAGSSAGQPRLMTPAGVRPINYQQSTVLSVVHSQVPPAVRTWHAPSRQTGPASYQQQGAGHCAVHSQALSGTSVGQASPVPNYPQPVAGRPDVPLQGNPMTSSRVVPPAPTTNEARPVEYIQIDDTPSDPGPPLQASQPAHEPDPSTQPSSSAPPGKEFSLLFGIPYPSLECFVKTHPAPSIPINFVISSGACFKFSPQTSLSAAEIFPPSGSCFPFPSFRKRKKPA</sequence>
<accession>A0A5B0RUX4</accession>
<keyword evidence="2" id="KW-0732">Signal</keyword>
<gene>
    <name evidence="3" type="ORF">PGTUg99_029348</name>
</gene>
<evidence type="ECO:0000313" key="4">
    <source>
        <dbReference type="Proteomes" id="UP000325313"/>
    </source>
</evidence>
<feature type="region of interest" description="Disordered" evidence="1">
    <location>
        <begin position="214"/>
        <end position="328"/>
    </location>
</feature>
<dbReference type="Proteomes" id="UP000325313">
    <property type="component" value="Unassembled WGS sequence"/>
</dbReference>
<evidence type="ECO:0000256" key="1">
    <source>
        <dbReference type="SAM" id="MobiDB-lite"/>
    </source>
</evidence>
<feature type="chain" id="PRO_5023072916" evidence="2">
    <location>
        <begin position="20"/>
        <end position="398"/>
    </location>
</feature>
<name>A0A5B0RUX4_PUCGR</name>
<feature type="region of interest" description="Disordered" evidence="1">
    <location>
        <begin position="148"/>
        <end position="183"/>
    </location>
</feature>
<feature type="compositionally biased region" description="Polar residues" evidence="1">
    <location>
        <begin position="238"/>
        <end position="247"/>
    </location>
</feature>
<proteinExistence type="predicted"/>
<dbReference type="EMBL" id="VDEP01000139">
    <property type="protein sequence ID" value="KAA1128895.1"/>
    <property type="molecule type" value="Genomic_DNA"/>
</dbReference>
<feature type="compositionally biased region" description="Polar residues" evidence="1">
    <location>
        <begin position="217"/>
        <end position="229"/>
    </location>
</feature>
<organism evidence="3 4">
    <name type="scientific">Puccinia graminis f. sp. tritici</name>
    <dbReference type="NCBI Taxonomy" id="56615"/>
    <lineage>
        <taxon>Eukaryota</taxon>
        <taxon>Fungi</taxon>
        <taxon>Dikarya</taxon>
        <taxon>Basidiomycota</taxon>
        <taxon>Pucciniomycotina</taxon>
        <taxon>Pucciniomycetes</taxon>
        <taxon>Pucciniales</taxon>
        <taxon>Pucciniaceae</taxon>
        <taxon>Puccinia</taxon>
    </lineage>
</organism>
<reference evidence="3 4" key="1">
    <citation type="submission" date="2019-05" db="EMBL/GenBank/DDBJ databases">
        <title>Emergence of the Ug99 lineage of the wheat stem rust pathogen through somatic hybridization.</title>
        <authorList>
            <person name="Li F."/>
            <person name="Upadhyaya N.M."/>
            <person name="Sperschneider J."/>
            <person name="Matny O."/>
            <person name="Nguyen-Phuc H."/>
            <person name="Mago R."/>
            <person name="Raley C."/>
            <person name="Miller M.E."/>
            <person name="Silverstein K.A.T."/>
            <person name="Henningsen E."/>
            <person name="Hirsch C.D."/>
            <person name="Visser B."/>
            <person name="Pretorius Z.A."/>
            <person name="Steffenson B.J."/>
            <person name="Schwessinger B."/>
            <person name="Dodds P.N."/>
            <person name="Figueroa M."/>
        </authorList>
    </citation>
    <scope>NUCLEOTIDE SEQUENCE [LARGE SCALE GENOMIC DNA]</scope>
    <source>
        <strain evidence="3 4">Ug99</strain>
    </source>
</reference>
<feature type="signal peptide" evidence="2">
    <location>
        <begin position="1"/>
        <end position="19"/>
    </location>
</feature>